<dbReference type="GO" id="GO:0020037">
    <property type="term" value="F:heme binding"/>
    <property type="evidence" value="ECO:0007669"/>
    <property type="project" value="TreeGrafter"/>
</dbReference>
<comment type="subcellular location">
    <subcellularLocation>
        <location evidence="2">Cell membrane</location>
        <topology evidence="2">Multi-pass membrane protein</topology>
    </subcellularLocation>
</comment>
<keyword evidence="11 13" id="KW-0472">Membrane</keyword>
<dbReference type="InterPro" id="IPR011577">
    <property type="entry name" value="Cyt_b561_bac/Ni-Hgenase"/>
</dbReference>
<evidence type="ECO:0000256" key="3">
    <source>
        <dbReference type="ARBA" id="ARBA00022448"/>
    </source>
</evidence>
<gene>
    <name evidence="15" type="ORF">DIZ78_03610</name>
</gene>
<keyword evidence="5" id="KW-0349">Heme</keyword>
<dbReference type="PANTHER" id="PTHR30529:SF1">
    <property type="entry name" value="CYTOCHROME B561 HOMOLOG 2"/>
    <property type="match status" value="1"/>
</dbReference>
<keyword evidence="16" id="KW-1185">Reference proteome</keyword>
<dbReference type="EMBL" id="QFXE01000005">
    <property type="protein sequence ID" value="RDH87656.1"/>
    <property type="molecule type" value="Genomic_DNA"/>
</dbReference>
<dbReference type="GO" id="GO:0022904">
    <property type="term" value="P:respiratory electron transport chain"/>
    <property type="evidence" value="ECO:0007669"/>
    <property type="project" value="InterPro"/>
</dbReference>
<evidence type="ECO:0000256" key="1">
    <source>
        <dbReference type="ARBA" id="ARBA00001970"/>
    </source>
</evidence>
<keyword evidence="3" id="KW-0813">Transport</keyword>
<keyword evidence="4" id="KW-1003">Cell membrane</keyword>
<keyword evidence="8" id="KW-0249">Electron transport</keyword>
<keyword evidence="7" id="KW-0479">Metal-binding</keyword>
<sequence>MMKNTENSYGTVAKSFHWLLFFMLTFSIVAGNFLASMPKGAEKLQAAGMHKSFGVILLLLILARLVWRLINATPKEPEGTPPIQNILAHAMHWALYALMFAQPLSGILMSQAAGYPVSFFGLFELPVLLDKDPSLAQLFRGAHGTVWILLVLAVIGHAGAALHHRLIKKDDVLKRMGFGAQA</sequence>
<reference evidence="15 16" key="1">
    <citation type="journal article" date="2018" name="ISME J.">
        <title>Endosymbiont genomes yield clues of tubeworm success.</title>
        <authorList>
            <person name="Li Y."/>
            <person name="Liles M.R."/>
            <person name="Halanych K.M."/>
        </authorList>
    </citation>
    <scope>NUCLEOTIDE SEQUENCE [LARGE SCALE GENOMIC DNA]</scope>
    <source>
        <strain evidence="15">A1462</strain>
    </source>
</reference>
<feature type="transmembrane region" description="Helical" evidence="13">
    <location>
        <begin position="47"/>
        <end position="70"/>
    </location>
</feature>
<evidence type="ECO:0000259" key="14">
    <source>
        <dbReference type="Pfam" id="PF01292"/>
    </source>
</evidence>
<keyword evidence="10" id="KW-0408">Iron</keyword>
<dbReference type="InterPro" id="IPR016174">
    <property type="entry name" value="Di-haem_cyt_TM"/>
</dbReference>
<dbReference type="AlphaFoldDB" id="A0A370DRF8"/>
<evidence type="ECO:0000256" key="10">
    <source>
        <dbReference type="ARBA" id="ARBA00023004"/>
    </source>
</evidence>
<name>A0A370DRF8_9GAMM</name>
<keyword evidence="9 13" id="KW-1133">Transmembrane helix</keyword>
<evidence type="ECO:0000256" key="4">
    <source>
        <dbReference type="ARBA" id="ARBA00022475"/>
    </source>
</evidence>
<keyword evidence="6 13" id="KW-0812">Transmembrane</keyword>
<evidence type="ECO:0000313" key="15">
    <source>
        <dbReference type="EMBL" id="RDH87656.1"/>
    </source>
</evidence>
<evidence type="ECO:0000256" key="11">
    <source>
        <dbReference type="ARBA" id="ARBA00023136"/>
    </source>
</evidence>
<dbReference type="GO" id="GO:0046872">
    <property type="term" value="F:metal ion binding"/>
    <property type="evidence" value="ECO:0007669"/>
    <property type="project" value="UniProtKB-KW"/>
</dbReference>
<feature type="domain" description="Cytochrome b561 bacterial/Ni-hydrogenase" evidence="14">
    <location>
        <begin position="9"/>
        <end position="179"/>
    </location>
</feature>
<feature type="transmembrane region" description="Helical" evidence="13">
    <location>
        <begin position="141"/>
        <end position="162"/>
    </location>
</feature>
<evidence type="ECO:0000256" key="7">
    <source>
        <dbReference type="ARBA" id="ARBA00022723"/>
    </source>
</evidence>
<evidence type="ECO:0000256" key="13">
    <source>
        <dbReference type="SAM" id="Phobius"/>
    </source>
</evidence>
<evidence type="ECO:0000256" key="2">
    <source>
        <dbReference type="ARBA" id="ARBA00004651"/>
    </source>
</evidence>
<comment type="cofactor">
    <cofactor evidence="1">
        <name>heme b</name>
        <dbReference type="ChEBI" id="CHEBI:60344"/>
    </cofactor>
</comment>
<dbReference type="SUPFAM" id="SSF81342">
    <property type="entry name" value="Transmembrane di-heme cytochromes"/>
    <property type="match status" value="1"/>
</dbReference>
<accession>A0A370DRF8</accession>
<dbReference type="Pfam" id="PF01292">
    <property type="entry name" value="Ni_hydr_CYTB"/>
    <property type="match status" value="1"/>
</dbReference>
<comment type="similarity">
    <text evidence="12">Belongs to the cytochrome b561 family.</text>
</comment>
<evidence type="ECO:0000256" key="6">
    <source>
        <dbReference type="ARBA" id="ARBA00022692"/>
    </source>
</evidence>
<evidence type="ECO:0000256" key="8">
    <source>
        <dbReference type="ARBA" id="ARBA00022982"/>
    </source>
</evidence>
<dbReference type="GO" id="GO:0009055">
    <property type="term" value="F:electron transfer activity"/>
    <property type="evidence" value="ECO:0007669"/>
    <property type="project" value="InterPro"/>
</dbReference>
<evidence type="ECO:0000256" key="12">
    <source>
        <dbReference type="ARBA" id="ARBA00037975"/>
    </source>
</evidence>
<dbReference type="Gene3D" id="1.20.950.20">
    <property type="entry name" value="Transmembrane di-heme cytochromes, Chain C"/>
    <property type="match status" value="1"/>
</dbReference>
<dbReference type="Proteomes" id="UP000254771">
    <property type="component" value="Unassembled WGS sequence"/>
</dbReference>
<protein>
    <submittedName>
        <fullName evidence="15">Cytochrome B</fullName>
    </submittedName>
</protein>
<comment type="caution">
    <text evidence="15">The sequence shown here is derived from an EMBL/GenBank/DDBJ whole genome shotgun (WGS) entry which is preliminary data.</text>
</comment>
<dbReference type="PANTHER" id="PTHR30529">
    <property type="entry name" value="CYTOCHROME B561"/>
    <property type="match status" value="1"/>
</dbReference>
<proteinExistence type="inferred from homology"/>
<evidence type="ECO:0000256" key="9">
    <source>
        <dbReference type="ARBA" id="ARBA00022989"/>
    </source>
</evidence>
<evidence type="ECO:0000313" key="16">
    <source>
        <dbReference type="Proteomes" id="UP000254771"/>
    </source>
</evidence>
<evidence type="ECO:0000256" key="5">
    <source>
        <dbReference type="ARBA" id="ARBA00022617"/>
    </source>
</evidence>
<feature type="transmembrane region" description="Helical" evidence="13">
    <location>
        <begin position="16"/>
        <end position="35"/>
    </location>
</feature>
<dbReference type="GO" id="GO:0005886">
    <property type="term" value="C:plasma membrane"/>
    <property type="evidence" value="ECO:0007669"/>
    <property type="project" value="UniProtKB-SubCell"/>
</dbReference>
<organism evidence="15 16">
    <name type="scientific">endosymbiont of Escarpia spicata</name>
    <dbReference type="NCBI Taxonomy" id="2200908"/>
    <lineage>
        <taxon>Bacteria</taxon>
        <taxon>Pseudomonadati</taxon>
        <taxon>Pseudomonadota</taxon>
        <taxon>Gammaproteobacteria</taxon>
        <taxon>sulfur-oxidizing symbionts</taxon>
    </lineage>
</organism>
<dbReference type="InterPro" id="IPR052168">
    <property type="entry name" value="Cytochrome_b561_oxidase"/>
</dbReference>